<evidence type="ECO:0000256" key="1">
    <source>
        <dbReference type="ARBA" id="ARBA00001933"/>
    </source>
</evidence>
<dbReference type="RefSeq" id="WP_046355754.1">
    <property type="nucleotide sequence ID" value="NZ_AUXW01000139.1"/>
</dbReference>
<dbReference type="Gene3D" id="3.90.1150.10">
    <property type="entry name" value="Aspartate Aminotransferase, domain 1"/>
    <property type="match status" value="1"/>
</dbReference>
<dbReference type="Gene3D" id="3.40.640.10">
    <property type="entry name" value="Type I PLP-dependent aspartate aminotransferase-like (Major domain)"/>
    <property type="match status" value="1"/>
</dbReference>
<dbReference type="PRINTS" id="PR00799">
    <property type="entry name" value="TRANSAMINASE"/>
</dbReference>
<dbReference type="InterPro" id="IPR015422">
    <property type="entry name" value="PyrdxlP-dep_Trfase_small"/>
</dbReference>
<dbReference type="EMBL" id="AUXW01000139">
    <property type="protein sequence ID" value="KKE84024.1"/>
    <property type="molecule type" value="Genomic_DNA"/>
</dbReference>
<dbReference type="GO" id="GO:0005829">
    <property type="term" value="C:cytosol"/>
    <property type="evidence" value="ECO:0007669"/>
    <property type="project" value="TreeGrafter"/>
</dbReference>
<name>A0A0F6AF60_9GAMM</name>
<dbReference type="NCBIfam" id="NF006719">
    <property type="entry name" value="PRK09257.1"/>
    <property type="match status" value="1"/>
</dbReference>
<dbReference type="Proteomes" id="UP000033434">
    <property type="component" value="Unassembled WGS sequence"/>
</dbReference>
<dbReference type="PATRIC" id="fig|1129367.4.peg.2084"/>
<comment type="caution">
    <text evidence="8">The sequence shown here is derived from an EMBL/GenBank/DDBJ whole genome shotgun (WGS) entry which is preliminary data.</text>
</comment>
<feature type="domain" description="Aminotransferase class I/classII large" evidence="7">
    <location>
        <begin position="27"/>
        <end position="388"/>
    </location>
</feature>
<keyword evidence="6" id="KW-0663">Pyridoxal phosphate</keyword>
<gene>
    <name evidence="8" type="ORF">N479_11470</name>
</gene>
<evidence type="ECO:0000259" key="7">
    <source>
        <dbReference type="Pfam" id="PF00155"/>
    </source>
</evidence>
<sequence length="395" mass="42913">MLSNLKEIGQDPIMKLMVEFSQDQRPEKIELGIGVYKDETGNTPIMSAVSKAQTALLDSQHSKAYLGLAGNQSFNEATKHLILGGSGAFDRASALQTPGGSGALRLFVELAKQLCTQTRIWLPKETFPNHPLTAAAVGVEVVYYPYLDPLTQTVDESAMLAALSEANANDLVLIHGCCHNPTGADITLEQWQALAELAHRKGFMPLIDLAYQGFGEGISEDITGLRLLVNHVENAFISVSYSKNMGLYRERTGCAIAVGSSTAKSELIKKHLLQIAGCSYAMPPDHGAAIVAEILGDQQLFCLWQQELAEMRDRLKLLRLKLVISLNDLGNTQFDYIKQQSGLFSLTGLNTQQIERLKSEFGIYIVPGGRINIAGVGLSQCGYLASAINQVGNMN</sequence>
<dbReference type="InterPro" id="IPR015424">
    <property type="entry name" value="PyrdxlP-dep_Trfase"/>
</dbReference>
<dbReference type="CDD" id="cd00609">
    <property type="entry name" value="AAT_like"/>
    <property type="match status" value="1"/>
</dbReference>
<dbReference type="InterPro" id="IPR004839">
    <property type="entry name" value="Aminotransferase_I/II_large"/>
</dbReference>
<proteinExistence type="inferred from homology"/>
<organism evidence="8 9">
    <name type="scientific">Pseudoalteromonas luteoviolacea S4054</name>
    <dbReference type="NCBI Taxonomy" id="1129367"/>
    <lineage>
        <taxon>Bacteria</taxon>
        <taxon>Pseudomonadati</taxon>
        <taxon>Pseudomonadota</taxon>
        <taxon>Gammaproteobacteria</taxon>
        <taxon>Alteromonadales</taxon>
        <taxon>Pseudoalteromonadaceae</taxon>
        <taxon>Pseudoalteromonas</taxon>
    </lineage>
</organism>
<dbReference type="PANTHER" id="PTHR11879:SF22">
    <property type="entry name" value="ASPARTATE AMINOTRANSFERASE, MITOCHONDRIAL"/>
    <property type="match status" value="1"/>
</dbReference>
<reference evidence="8 9" key="1">
    <citation type="journal article" date="2015" name="BMC Genomics">
        <title>Genome mining reveals unlocked bioactive potential of marine Gram-negative bacteria.</title>
        <authorList>
            <person name="Machado H."/>
            <person name="Sonnenschein E.C."/>
            <person name="Melchiorsen J."/>
            <person name="Gram L."/>
        </authorList>
    </citation>
    <scope>NUCLEOTIDE SEQUENCE [LARGE SCALE GENOMIC DNA]</scope>
    <source>
        <strain evidence="8 9">S4054</strain>
    </source>
</reference>
<evidence type="ECO:0000313" key="8">
    <source>
        <dbReference type="EMBL" id="KKE84024.1"/>
    </source>
</evidence>
<dbReference type="SUPFAM" id="SSF53383">
    <property type="entry name" value="PLP-dependent transferases"/>
    <property type="match status" value="1"/>
</dbReference>
<dbReference type="PANTHER" id="PTHR11879">
    <property type="entry name" value="ASPARTATE AMINOTRANSFERASE"/>
    <property type="match status" value="1"/>
</dbReference>
<accession>A0A0F6AF60</accession>
<dbReference type="GO" id="GO:0004069">
    <property type="term" value="F:L-aspartate:2-oxoglutarate aminotransferase activity"/>
    <property type="evidence" value="ECO:0007669"/>
    <property type="project" value="TreeGrafter"/>
</dbReference>
<keyword evidence="4" id="KW-0032">Aminotransferase</keyword>
<comment type="subunit">
    <text evidence="3">Homodimer.</text>
</comment>
<comment type="cofactor">
    <cofactor evidence="1">
        <name>pyridoxal 5'-phosphate</name>
        <dbReference type="ChEBI" id="CHEBI:597326"/>
    </cofactor>
</comment>
<dbReference type="Pfam" id="PF00155">
    <property type="entry name" value="Aminotran_1_2"/>
    <property type="match status" value="1"/>
</dbReference>
<dbReference type="GO" id="GO:0004838">
    <property type="term" value="F:L-tyrosine-2-oxoglutarate transaminase activity"/>
    <property type="evidence" value="ECO:0007669"/>
    <property type="project" value="TreeGrafter"/>
</dbReference>
<dbReference type="GO" id="GO:0033585">
    <property type="term" value="P:L-phenylalanine biosynthetic process from chorismate via phenylpyruvate"/>
    <property type="evidence" value="ECO:0007669"/>
    <property type="project" value="TreeGrafter"/>
</dbReference>
<protein>
    <recommendedName>
        <fullName evidence="7">Aminotransferase class I/classII large domain-containing protein</fullName>
    </recommendedName>
</protein>
<dbReference type="AlphaFoldDB" id="A0A0F6AF60"/>
<evidence type="ECO:0000256" key="2">
    <source>
        <dbReference type="ARBA" id="ARBA00007441"/>
    </source>
</evidence>
<dbReference type="InterPro" id="IPR000796">
    <property type="entry name" value="Asp_trans"/>
</dbReference>
<evidence type="ECO:0000256" key="4">
    <source>
        <dbReference type="ARBA" id="ARBA00022576"/>
    </source>
</evidence>
<comment type="similarity">
    <text evidence="2">Belongs to the class-I pyridoxal-phosphate-dependent aminotransferase family.</text>
</comment>
<dbReference type="GO" id="GO:0042802">
    <property type="term" value="F:identical protein binding"/>
    <property type="evidence" value="ECO:0007669"/>
    <property type="project" value="TreeGrafter"/>
</dbReference>
<keyword evidence="5" id="KW-0808">Transferase</keyword>
<evidence type="ECO:0000256" key="3">
    <source>
        <dbReference type="ARBA" id="ARBA00011738"/>
    </source>
</evidence>
<dbReference type="InterPro" id="IPR015421">
    <property type="entry name" value="PyrdxlP-dep_Trfase_major"/>
</dbReference>
<dbReference type="GO" id="GO:0030170">
    <property type="term" value="F:pyridoxal phosphate binding"/>
    <property type="evidence" value="ECO:0007669"/>
    <property type="project" value="InterPro"/>
</dbReference>
<evidence type="ECO:0000256" key="6">
    <source>
        <dbReference type="ARBA" id="ARBA00022898"/>
    </source>
</evidence>
<evidence type="ECO:0000256" key="5">
    <source>
        <dbReference type="ARBA" id="ARBA00022679"/>
    </source>
</evidence>
<evidence type="ECO:0000313" key="9">
    <source>
        <dbReference type="Proteomes" id="UP000033434"/>
    </source>
</evidence>